<dbReference type="InterPro" id="IPR000182">
    <property type="entry name" value="GNAT_dom"/>
</dbReference>
<reference evidence="2 3" key="1">
    <citation type="submission" date="2015-09" db="EMBL/GenBank/DDBJ databases">
        <authorList>
            <consortium name="Pathogen Informatics"/>
        </authorList>
    </citation>
    <scope>NUCLEOTIDE SEQUENCE [LARGE SCALE GENOMIC DNA]</scope>
    <source>
        <strain evidence="2 3">2789STDY5834856</strain>
    </source>
</reference>
<dbReference type="Proteomes" id="UP000095594">
    <property type="component" value="Unassembled WGS sequence"/>
</dbReference>
<keyword evidence="2" id="KW-0808">Transferase</keyword>
<organism evidence="2 3">
    <name type="scientific">Clostridium disporicum</name>
    <dbReference type="NCBI Taxonomy" id="84024"/>
    <lineage>
        <taxon>Bacteria</taxon>
        <taxon>Bacillati</taxon>
        <taxon>Bacillota</taxon>
        <taxon>Clostridia</taxon>
        <taxon>Eubacteriales</taxon>
        <taxon>Clostridiaceae</taxon>
        <taxon>Clostridium</taxon>
    </lineage>
</organism>
<dbReference type="InterPro" id="IPR016181">
    <property type="entry name" value="Acyl_CoA_acyltransferase"/>
</dbReference>
<dbReference type="PROSITE" id="PS51186">
    <property type="entry name" value="GNAT"/>
    <property type="match status" value="1"/>
</dbReference>
<dbReference type="EMBL" id="CYZX01000001">
    <property type="protein sequence ID" value="CUN58486.1"/>
    <property type="molecule type" value="Genomic_DNA"/>
</dbReference>
<sequence>MVSLVRLSSSNLDEFKKLYEENFQRETYDKDFFEYYYNQSFIPKIFLKKFVKLFMYNGEFIGYIWYEIPIDSQIKVFSLYVEDNYIDIITNDILKRFNEKYLVYESIENRNNNKLLSNLGFRKARPSIIMNLKLNEYNKTNEITNLKSTLKYDMKLLNLLNIYSNEKYDDILISFQKVDIKNDALLRCEIQNNVFKNIDRVPIEVEDIENDFKQDYYIKDLAIFMKINNVVVAYGQIIYIRKMYTVVNFGVVDIFRGKGLGKLLLDNLISKAREKNISELALGVDKDNVNAISLYKWIGFNNRYDIARWER</sequence>
<dbReference type="RefSeq" id="WP_055262998.1">
    <property type="nucleotide sequence ID" value="NZ_CABIXQ010000001.1"/>
</dbReference>
<proteinExistence type="predicted"/>
<evidence type="ECO:0000313" key="3">
    <source>
        <dbReference type="Proteomes" id="UP000095594"/>
    </source>
</evidence>
<feature type="domain" description="N-acetyltransferase" evidence="1">
    <location>
        <begin position="173"/>
        <end position="311"/>
    </location>
</feature>
<dbReference type="SUPFAM" id="SSF55729">
    <property type="entry name" value="Acyl-CoA N-acyltransferases (Nat)"/>
    <property type="match status" value="1"/>
</dbReference>
<evidence type="ECO:0000313" key="2">
    <source>
        <dbReference type="EMBL" id="CUN58486.1"/>
    </source>
</evidence>
<gene>
    <name evidence="2" type="ORF">ERS852471_00189</name>
</gene>
<dbReference type="AlphaFoldDB" id="A0A173Y5M8"/>
<protein>
    <submittedName>
        <fullName evidence="2">Acetyltransferase</fullName>
    </submittedName>
</protein>
<dbReference type="CDD" id="cd04301">
    <property type="entry name" value="NAT_SF"/>
    <property type="match status" value="1"/>
</dbReference>
<dbReference type="GO" id="GO:0016747">
    <property type="term" value="F:acyltransferase activity, transferring groups other than amino-acyl groups"/>
    <property type="evidence" value="ECO:0007669"/>
    <property type="project" value="InterPro"/>
</dbReference>
<dbReference type="Pfam" id="PF00583">
    <property type="entry name" value="Acetyltransf_1"/>
    <property type="match status" value="1"/>
</dbReference>
<dbReference type="Gene3D" id="3.40.630.30">
    <property type="match status" value="2"/>
</dbReference>
<accession>A0A173Y5M8</accession>
<evidence type="ECO:0000259" key="1">
    <source>
        <dbReference type="PROSITE" id="PS51186"/>
    </source>
</evidence>
<name>A0A173Y5M8_9CLOT</name>